<dbReference type="STRING" id="561061.SAMN05660862_1008"/>
<dbReference type="RefSeq" id="WP_085471823.1">
    <property type="nucleotide sequence ID" value="NZ_FXAU01000001.1"/>
</dbReference>
<feature type="transmembrane region" description="Helical" evidence="8">
    <location>
        <begin position="20"/>
        <end position="43"/>
    </location>
</feature>
<evidence type="ECO:0000256" key="3">
    <source>
        <dbReference type="ARBA" id="ARBA00022475"/>
    </source>
</evidence>
<dbReference type="GO" id="GO:0005886">
    <property type="term" value="C:plasma membrane"/>
    <property type="evidence" value="ECO:0007669"/>
    <property type="project" value="UniProtKB-SubCell"/>
</dbReference>
<keyword evidence="5 8" id="KW-1133">Transmembrane helix</keyword>
<dbReference type="Gene3D" id="3.40.50.300">
    <property type="entry name" value="P-loop containing nucleotide triphosphate hydrolases"/>
    <property type="match status" value="1"/>
</dbReference>
<gene>
    <name evidence="10" type="ORF">SAMN05660862_1008</name>
</gene>
<protein>
    <submittedName>
        <fullName evidence="10">Type IV secretory system Conjugative DNA transfer</fullName>
    </submittedName>
</protein>
<dbReference type="InterPro" id="IPR027417">
    <property type="entry name" value="P-loop_NTPase"/>
</dbReference>
<dbReference type="PANTHER" id="PTHR37937:SF1">
    <property type="entry name" value="CONJUGATIVE TRANSFER: DNA TRANSPORT"/>
    <property type="match status" value="1"/>
</dbReference>
<evidence type="ECO:0000256" key="1">
    <source>
        <dbReference type="ARBA" id="ARBA00004651"/>
    </source>
</evidence>
<evidence type="ECO:0000256" key="8">
    <source>
        <dbReference type="SAM" id="Phobius"/>
    </source>
</evidence>
<dbReference type="NCBIfam" id="NF041326">
    <property type="entry name" value="Bacteroid_MobC"/>
    <property type="match status" value="1"/>
</dbReference>
<sequence>MNTGEDIQGLRKIADFTRLLSIAILAIHFYIACYLAFQSWGWTATITDRIVENISKTGLFSSYLKPKIGTLILLAVFLLSIKGKKDEKIKKSHIAIYILSGLFLYFASTFLLHVDMTIETQTILYIGITSIGYLLMLIGGTWLSRLLKNLMNGGIFNDDNETFPQEERLLDNEYSINLPAKYRLKKEVRDSWINFINPLKGLLVVGKPGTGKSAFIFRHLIDQHIKKGFTVFLYDLKFDDLSKIAYNKLLQYRHQLKNPPKFYVINFDDLSRTHRCNPLDPNTMDDITDATESSRTILLGLNKQWLKKQGDFFVESPINFLTALIWYLRKYQDGKYCTLPHVIELMQVDYNMLFPILDMEEEIKVLVNPFISAFRNKAMEQLEGQIASAKIGLARLSSPQLYWVLSGNDFTLDINNPEDPKIVCMGNNPQKLQTYGAVLSLYVNRLLKIINQKNRLKSSLIFDEFSSILINNISNHLAIARGYKVSTVLGLQDLSQNVKDYSKEEADAIFGVVGNIISGQVTGDTAKHLSEQFGKILQEKVSQNINSSETSFTKSTQLEYAIPASKISRLSSGEFVGVVADNPDCRIDLKMFHAEIQNDFKAITEEESKFREIPIISAVTPEDVRYNYERIKEEVQEIVRTELKRLERTVPDTDISPKPYEPKTKKKKPIST</sequence>
<evidence type="ECO:0000313" key="10">
    <source>
        <dbReference type="EMBL" id="SMG15932.1"/>
    </source>
</evidence>
<dbReference type="InterPro" id="IPR003688">
    <property type="entry name" value="TraG/VirD4"/>
</dbReference>
<feature type="region of interest" description="Disordered" evidence="7">
    <location>
        <begin position="646"/>
        <end position="672"/>
    </location>
</feature>
<dbReference type="CDD" id="cd01127">
    <property type="entry name" value="TrwB_TraG_TraD_VirD4"/>
    <property type="match status" value="1"/>
</dbReference>
<feature type="transmembrane region" description="Helical" evidence="8">
    <location>
        <begin position="123"/>
        <end position="143"/>
    </location>
</feature>
<dbReference type="Proteomes" id="UP000192980">
    <property type="component" value="Unassembled WGS sequence"/>
</dbReference>
<dbReference type="Pfam" id="PF02534">
    <property type="entry name" value="T4SS-DNA_transf"/>
    <property type="match status" value="1"/>
</dbReference>
<dbReference type="PANTHER" id="PTHR37937">
    <property type="entry name" value="CONJUGATIVE TRANSFER: DNA TRANSPORT"/>
    <property type="match status" value="1"/>
</dbReference>
<dbReference type="InterPro" id="IPR051539">
    <property type="entry name" value="T4SS-coupling_protein"/>
</dbReference>
<organism evidence="10 11">
    <name type="scientific">Sphingobacterium psychroaquaticum</name>
    <dbReference type="NCBI Taxonomy" id="561061"/>
    <lineage>
        <taxon>Bacteria</taxon>
        <taxon>Pseudomonadati</taxon>
        <taxon>Bacteroidota</taxon>
        <taxon>Sphingobacteriia</taxon>
        <taxon>Sphingobacteriales</taxon>
        <taxon>Sphingobacteriaceae</taxon>
        <taxon>Sphingobacterium</taxon>
    </lineage>
</organism>
<evidence type="ECO:0000256" key="4">
    <source>
        <dbReference type="ARBA" id="ARBA00022692"/>
    </source>
</evidence>
<name>A0A1X7IMS7_9SPHI</name>
<evidence type="ECO:0000313" key="11">
    <source>
        <dbReference type="Proteomes" id="UP000192980"/>
    </source>
</evidence>
<evidence type="ECO:0000256" key="7">
    <source>
        <dbReference type="SAM" id="MobiDB-lite"/>
    </source>
</evidence>
<dbReference type="OrthoDB" id="102453at2"/>
<evidence type="ECO:0000256" key="2">
    <source>
        <dbReference type="ARBA" id="ARBA00008806"/>
    </source>
</evidence>
<feature type="domain" description="YWFCY" evidence="9">
    <location>
        <begin position="5"/>
        <end position="148"/>
    </location>
</feature>
<evidence type="ECO:0000256" key="5">
    <source>
        <dbReference type="ARBA" id="ARBA00022989"/>
    </source>
</evidence>
<reference evidence="10 11" key="1">
    <citation type="submission" date="2017-04" db="EMBL/GenBank/DDBJ databases">
        <authorList>
            <person name="Afonso C.L."/>
            <person name="Miller P.J."/>
            <person name="Scott M.A."/>
            <person name="Spackman E."/>
            <person name="Goraichik I."/>
            <person name="Dimitrov K.M."/>
            <person name="Suarez D.L."/>
            <person name="Swayne D.E."/>
        </authorList>
    </citation>
    <scope>NUCLEOTIDE SEQUENCE [LARGE SCALE GENOMIC DNA]</scope>
    <source>
        <strain evidence="10 11">DSM 22418</strain>
    </source>
</reference>
<feature type="transmembrane region" description="Helical" evidence="8">
    <location>
        <begin position="93"/>
        <end position="111"/>
    </location>
</feature>
<proteinExistence type="inferred from homology"/>
<evidence type="ECO:0000256" key="6">
    <source>
        <dbReference type="ARBA" id="ARBA00023136"/>
    </source>
</evidence>
<dbReference type="SUPFAM" id="SSF52540">
    <property type="entry name" value="P-loop containing nucleoside triphosphate hydrolases"/>
    <property type="match status" value="1"/>
</dbReference>
<evidence type="ECO:0000259" key="9">
    <source>
        <dbReference type="Pfam" id="PF14293"/>
    </source>
</evidence>
<comment type="similarity">
    <text evidence="2">Belongs to the VirD4/TraG family.</text>
</comment>
<dbReference type="AlphaFoldDB" id="A0A1X7IMS7"/>
<keyword evidence="4 8" id="KW-0812">Transmembrane</keyword>
<keyword evidence="6 8" id="KW-0472">Membrane</keyword>
<dbReference type="Pfam" id="PF14293">
    <property type="entry name" value="YWFCY"/>
    <property type="match status" value="1"/>
</dbReference>
<dbReference type="InterPro" id="IPR025988">
    <property type="entry name" value="YWFCY_dom"/>
</dbReference>
<comment type="subcellular location">
    <subcellularLocation>
        <location evidence="1">Cell membrane</location>
        <topology evidence="1">Multi-pass membrane protein</topology>
    </subcellularLocation>
</comment>
<keyword evidence="11" id="KW-1185">Reference proteome</keyword>
<dbReference type="EMBL" id="FXAU01000001">
    <property type="protein sequence ID" value="SMG15932.1"/>
    <property type="molecule type" value="Genomic_DNA"/>
</dbReference>
<keyword evidence="3" id="KW-1003">Cell membrane</keyword>
<feature type="transmembrane region" description="Helical" evidence="8">
    <location>
        <begin position="63"/>
        <end position="81"/>
    </location>
</feature>
<accession>A0A1X7IMS7</accession>